<comment type="similarity">
    <text evidence="2">Belongs to the methyl-accepting chemotaxis (MCP) protein family.</text>
</comment>
<dbReference type="Proteomes" id="UP000005435">
    <property type="component" value="Chromosome"/>
</dbReference>
<keyword evidence="7" id="KW-1185">Reference proteome</keyword>
<accession>G8LSX3</accession>
<dbReference type="EMBL" id="CP003065">
    <property type="protein sequence ID" value="AEV70486.1"/>
    <property type="molecule type" value="Genomic_DNA"/>
</dbReference>
<dbReference type="PROSITE" id="PS50111">
    <property type="entry name" value="CHEMOTAXIS_TRANSDUC_2"/>
    <property type="match status" value="1"/>
</dbReference>
<dbReference type="InterPro" id="IPR003660">
    <property type="entry name" value="HAMP_dom"/>
</dbReference>
<feature type="domain" description="HAMP" evidence="5">
    <location>
        <begin position="170"/>
        <end position="222"/>
    </location>
</feature>
<name>G8LSX3_ACECE</name>
<dbReference type="PROSITE" id="PS50885">
    <property type="entry name" value="HAMP"/>
    <property type="match status" value="1"/>
</dbReference>
<evidence type="ECO:0000259" key="4">
    <source>
        <dbReference type="PROSITE" id="PS50111"/>
    </source>
</evidence>
<dbReference type="SMART" id="SM00283">
    <property type="entry name" value="MA"/>
    <property type="match status" value="1"/>
</dbReference>
<dbReference type="Pfam" id="PF00672">
    <property type="entry name" value="HAMP"/>
    <property type="match status" value="1"/>
</dbReference>
<evidence type="ECO:0000256" key="1">
    <source>
        <dbReference type="ARBA" id="ARBA00023224"/>
    </source>
</evidence>
<dbReference type="Gene3D" id="1.10.8.500">
    <property type="entry name" value="HAMP domain in histidine kinase"/>
    <property type="match status" value="1"/>
</dbReference>
<dbReference type="InterPro" id="IPR004089">
    <property type="entry name" value="MCPsignal_dom"/>
</dbReference>
<dbReference type="GO" id="GO:0016020">
    <property type="term" value="C:membrane"/>
    <property type="evidence" value="ECO:0007669"/>
    <property type="project" value="InterPro"/>
</dbReference>
<dbReference type="SUPFAM" id="SSF58104">
    <property type="entry name" value="Methyl-accepting chemotaxis protein (MCP) signaling domain"/>
    <property type="match status" value="1"/>
</dbReference>
<dbReference type="STRING" id="720554.Clocl_4050"/>
<gene>
    <name evidence="6" type="ordered locus">Clocl_4050</name>
</gene>
<organism evidence="6 7">
    <name type="scientific">Acetivibrio clariflavus (strain DSM 19732 / NBRC 101661 / EBR45)</name>
    <name type="common">Clostridium clariflavum</name>
    <dbReference type="NCBI Taxonomy" id="720554"/>
    <lineage>
        <taxon>Bacteria</taxon>
        <taxon>Bacillati</taxon>
        <taxon>Bacillota</taxon>
        <taxon>Clostridia</taxon>
        <taxon>Eubacteriales</taxon>
        <taxon>Oscillospiraceae</taxon>
        <taxon>Acetivibrio</taxon>
    </lineage>
</organism>
<dbReference type="PRINTS" id="PR00260">
    <property type="entry name" value="CHEMTRNSDUCR"/>
</dbReference>
<evidence type="ECO:0000313" key="6">
    <source>
        <dbReference type="EMBL" id="AEV70486.1"/>
    </source>
</evidence>
<dbReference type="GO" id="GO:0004888">
    <property type="term" value="F:transmembrane signaling receptor activity"/>
    <property type="evidence" value="ECO:0007669"/>
    <property type="project" value="InterPro"/>
</dbReference>
<sequence length="529" mass="58696" precursor="true">MKFLKFKKMSLRFTIPTTVAGILLILICNTVSGVNNYKLQHENLKRRAEGLLKIAEVSAIDPLWQFNTSGVEAIGLALLENDEVASVEIYDNNDKTLFEKGKVGTQYNNKNFLQTLKCDVLKENERIGGVELTYTTYFARKETLRALTETIGQTVAIAFIMWLIVYFTTKHIVASIKKLCEFVSKVSQGDLTSSVEIDSRDEVGFLGEKILEMASNLSYLIGKINEVSNLLNESSSKLAESISVNYELNKEISGAVEQIAMGATQQAKDVSDGVEDINFLAKIIEQVIEAANILEKEIESTEKLKNTGMEAIYDLSAKTKQNTDFSSKINEIVLDSQREVNEISKVSETISRIAEQTNLLALNAAIEAARAGESGRGFAVVAEEVRKLAEQSAKSVEEINTIVNDIQLNSNNISKMITHINHILEEQTNSTAKTDRIFNEIANAIQNTRYRIKEVFTLSKDMETKKNKIVEMIGNLSAVTQETAASSEEVSANIIEHTKMLEKLNTSSAEMKSTAEALSQSVGKFVLRK</sequence>
<dbReference type="GO" id="GO:0007165">
    <property type="term" value="P:signal transduction"/>
    <property type="evidence" value="ECO:0007669"/>
    <property type="project" value="UniProtKB-KW"/>
</dbReference>
<proteinExistence type="inferred from homology"/>
<dbReference type="Gene3D" id="1.10.287.950">
    <property type="entry name" value="Methyl-accepting chemotaxis protein"/>
    <property type="match status" value="1"/>
</dbReference>
<dbReference type="SMART" id="SM00304">
    <property type="entry name" value="HAMP"/>
    <property type="match status" value="1"/>
</dbReference>
<evidence type="ECO:0000256" key="2">
    <source>
        <dbReference type="ARBA" id="ARBA00029447"/>
    </source>
</evidence>
<evidence type="ECO:0000313" key="7">
    <source>
        <dbReference type="Proteomes" id="UP000005435"/>
    </source>
</evidence>
<dbReference type="PANTHER" id="PTHR32089">
    <property type="entry name" value="METHYL-ACCEPTING CHEMOTAXIS PROTEIN MCPB"/>
    <property type="match status" value="1"/>
</dbReference>
<protein>
    <submittedName>
        <fullName evidence="6">Methyl-accepting chemotaxis protein</fullName>
    </submittedName>
</protein>
<reference evidence="6 7" key="2">
    <citation type="journal article" date="2012" name="Stand. Genomic Sci.">
        <title>Complete Genome Sequence of Clostridium clariflavum DSM 19732.</title>
        <authorList>
            <person name="Izquierdo J.A."/>
            <person name="Goodwin L."/>
            <person name="Davenport K.W."/>
            <person name="Teshima H."/>
            <person name="Bruce D."/>
            <person name="Detter C."/>
            <person name="Tapia R."/>
            <person name="Han S."/>
            <person name="Land M."/>
            <person name="Hauser L."/>
            <person name="Jeffries C.D."/>
            <person name="Han J."/>
            <person name="Pitluck S."/>
            <person name="Nolan M."/>
            <person name="Chen A."/>
            <person name="Huntemann M."/>
            <person name="Mavromatis K."/>
            <person name="Mikhailova N."/>
            <person name="Liolios K."/>
            <person name="Woyke T."/>
            <person name="Lynd L.R."/>
        </authorList>
    </citation>
    <scope>NUCLEOTIDE SEQUENCE [LARGE SCALE GENOMIC DNA]</scope>
    <source>
        <strain evidence="7">DSM 19732 / NBRC 101661 / EBR45</strain>
    </source>
</reference>
<evidence type="ECO:0000256" key="3">
    <source>
        <dbReference type="PROSITE-ProRule" id="PRU00284"/>
    </source>
</evidence>
<dbReference type="HOGENOM" id="CLU_000445_107_18_9"/>
<dbReference type="InterPro" id="IPR004090">
    <property type="entry name" value="Chemotax_Me-accpt_rcpt"/>
</dbReference>
<reference evidence="7" key="1">
    <citation type="submission" date="2011-12" db="EMBL/GenBank/DDBJ databases">
        <title>Complete sequence of Clostridium clariflavum DSM 19732.</title>
        <authorList>
            <consortium name="US DOE Joint Genome Institute"/>
            <person name="Lucas S."/>
            <person name="Han J."/>
            <person name="Lapidus A."/>
            <person name="Cheng J.-F."/>
            <person name="Goodwin L."/>
            <person name="Pitluck S."/>
            <person name="Peters L."/>
            <person name="Teshima H."/>
            <person name="Detter J.C."/>
            <person name="Han C."/>
            <person name="Tapia R."/>
            <person name="Land M."/>
            <person name="Hauser L."/>
            <person name="Kyrpides N."/>
            <person name="Ivanova N."/>
            <person name="Pagani I."/>
            <person name="Kitzmiller T."/>
            <person name="Lynd L."/>
            <person name="Izquierdo J."/>
            <person name="Woyke T."/>
        </authorList>
    </citation>
    <scope>NUCLEOTIDE SEQUENCE [LARGE SCALE GENOMIC DNA]</scope>
    <source>
        <strain evidence="7">DSM 19732 / NBRC 101661 / EBR45</strain>
    </source>
</reference>
<dbReference type="PANTHER" id="PTHR32089:SF112">
    <property type="entry name" value="LYSOZYME-LIKE PROTEIN-RELATED"/>
    <property type="match status" value="1"/>
</dbReference>
<dbReference type="AlphaFoldDB" id="G8LSX3"/>
<dbReference type="eggNOG" id="COG0840">
    <property type="taxonomic scope" value="Bacteria"/>
</dbReference>
<dbReference type="GO" id="GO:0006935">
    <property type="term" value="P:chemotaxis"/>
    <property type="evidence" value="ECO:0007669"/>
    <property type="project" value="InterPro"/>
</dbReference>
<feature type="domain" description="Methyl-accepting transducer" evidence="4">
    <location>
        <begin position="241"/>
        <end position="498"/>
    </location>
</feature>
<evidence type="ECO:0000259" key="5">
    <source>
        <dbReference type="PROSITE" id="PS50885"/>
    </source>
</evidence>
<dbReference type="KEGG" id="ccl:Clocl_4050"/>
<keyword evidence="1 3" id="KW-0807">Transducer</keyword>
<dbReference type="CDD" id="cd06225">
    <property type="entry name" value="HAMP"/>
    <property type="match status" value="1"/>
</dbReference>
<dbReference type="Pfam" id="PF00015">
    <property type="entry name" value="MCPsignal"/>
    <property type="match status" value="1"/>
</dbReference>